<feature type="disulfide bond" evidence="10">
    <location>
        <begin position="1293"/>
        <end position="1305"/>
    </location>
</feature>
<feature type="domain" description="Laminin G" evidence="13">
    <location>
        <begin position="2650"/>
        <end position="2839"/>
    </location>
</feature>
<dbReference type="FunFam" id="2.10.25.10:FF:000188">
    <property type="entry name" value="Laminin subunit gamma 2"/>
    <property type="match status" value="1"/>
</dbReference>
<feature type="disulfide bond" evidence="10">
    <location>
        <begin position="881"/>
        <end position="893"/>
    </location>
</feature>
<dbReference type="FunFam" id="2.10.25.10:FF:000090">
    <property type="entry name" value="laminin subunit alpha"/>
    <property type="match status" value="2"/>
</dbReference>
<dbReference type="Pfam" id="PF00054">
    <property type="entry name" value="Laminin_G_1"/>
    <property type="match status" value="1"/>
</dbReference>
<evidence type="ECO:0000259" key="15">
    <source>
        <dbReference type="PROSITE" id="PS51115"/>
    </source>
</evidence>
<dbReference type="Pfam" id="PF02210">
    <property type="entry name" value="Laminin_G_2"/>
    <property type="match status" value="4"/>
</dbReference>
<evidence type="ECO:0000259" key="13">
    <source>
        <dbReference type="PROSITE" id="PS50025"/>
    </source>
</evidence>
<dbReference type="FunFam" id="2.10.25.10:FF:000307">
    <property type="entry name" value="Basement membrane-specific heparan sulfate proteoglycan core protein"/>
    <property type="match status" value="1"/>
</dbReference>
<keyword evidence="5" id="KW-0677">Repeat</keyword>
<dbReference type="CDD" id="cd00110">
    <property type="entry name" value="LamG"/>
    <property type="match status" value="5"/>
</dbReference>
<dbReference type="PROSITE" id="PS51117">
    <property type="entry name" value="LAMININ_NTER"/>
    <property type="match status" value="1"/>
</dbReference>
<feature type="domain" description="Laminin EGF-like" evidence="14">
    <location>
        <begin position="1142"/>
        <end position="1191"/>
    </location>
</feature>
<dbReference type="InterPro" id="IPR008211">
    <property type="entry name" value="Laminin_N"/>
</dbReference>
<feature type="disulfide bond" evidence="10">
    <location>
        <begin position="1161"/>
        <end position="1170"/>
    </location>
</feature>
<evidence type="ECO:0000256" key="6">
    <source>
        <dbReference type="ARBA" id="ARBA00022869"/>
    </source>
</evidence>
<feature type="domain" description="Laminin G" evidence="13">
    <location>
        <begin position="2845"/>
        <end position="3021"/>
    </location>
</feature>
<feature type="disulfide bond" evidence="10">
    <location>
        <begin position="835"/>
        <end position="852"/>
    </location>
</feature>
<feature type="region of interest" description="Disordered" evidence="11">
    <location>
        <begin position="2616"/>
        <end position="2638"/>
    </location>
</feature>
<dbReference type="PRINTS" id="PR00011">
    <property type="entry name" value="EGFLAMININ"/>
</dbReference>
<sequence length="3026" mass="330049">MIHRLVFLLLAVLGRTVYAQTSEVNVALNKPITAEVTCGSPAEFFYAHKEILKPAQNRVRSICDSANSSLAHPPHYAVDEDTSSEENYTWWQSTSRNNLVNLGYISPDTILTIDLQEVYSIQSVSIQMGDSLRPDQMALLRSNDGIEFIPWEYRVTSPQDCLIFFDVSSVNTAVESLESVICNTYSLPAQPRNEIISFEFDVPDVLKEWGDASHIRFEFFNMPRNFGFRADDYYHYTVRNIVAMAPCNCNSHASECTLQPSLTNPDQQNYRCVCQDNTQGSDCQECLPFYNQLAYQTGENGFMCEKCNCFNHSEECVYDADTARFNLSLNEFGNFIGGGVCQNCTNHTAGMNCQSCEQFFFRPSGKSQSDEDACQPCDCHLPGTREDASLEIQRGECVVNDNDINPPAMSPGDCFCKTNVIGSRCDQCVPGTYDLNDINPEGCRDCNCFLPGTLNGTNVCNTTTGQCLCKSATTGRQCNQCLAGYYNISAINPDGCSDCACDVGGALSHICDRVSGLCSCRRGITGQQCNSASATTFVPTLHFFSSEFESVDHANWERDESYAGFSSFGYVTLTGTASTTVALTIPSSQLSGTFEILLRVITQGITRVTLTITPIGDTQGRTAMGTADIPLCPTWCFDAQVLNSDPAFGSRFLLAPGSWEIQLDTTLQGGARILLDEMVALPVEFENPSSLLGQNTANQFVTTCDVRNNDMRLGTRLEEFCLAQVFSLMTYYLDGTQGCTCDVVGSTSSQCDTNGGQCPCKPGVGGRRCDICLPEFYGFGPAGCVECSCFGDDKVCDPVTGQCNCPPNTAGRRCDRCVTFSYDLNGTSGCKMCDCNTDGSMNRQCDSVTGQCPCKPGVGLLDCSQCLPGFRMFSEEGCDPCNCNLAGSVQSACDQVTGQCQCKALVQGLTCDECLAGSFYLSESNPEGCLECICMGITDQCDSTTQKYSQIKISSDLVPVNLPVNSNLVWEIADTSFSGDLLGLYGSSLHIAILYQSDTPMPISLNISIQGDSTQAIFSTTILEPSTNISIEVPMQETFWLTQNFDTISRSEFLRLLVNVLSIQVSGTMSDSPHTSRIVDVFSFEATSPSSVLYDPTAPRAFPVEQCLCGDGYQGLSCQNCEAGYYRQDVGVHPYLGTCQPCQCNGHSELCDVNTGQCLECLHNTAGFNCELCDDGFYGDATVGTETDCQACPCSNLTTTSPSCNVINGMLVCLHCSRGHTGMLCDQCFDFYYGHPEEPGGFCSPCDCNGNSNQCDPLTGMCLGCQFRTEGFNCERCQNFLYGNATQQDCQDCNCQPAGSESLLCDVITGQCPCLSNITGRQCDQCLPYYYGFGSPSGCSPCDCNPLGSTGLQCTNNGSCPCFADAEGPRCDQCIQGSFGLPGARCQSCDCDDQGTIGGTTAVCDAMSGQCPCKVGVTGRSCNQCSAGFVNFTAGSCSKCDRCVDTLLNSTQDIEVSVTSHWTSANMLQQFQERHAASMTLEPQINDSYVQMTSLLEQLTELRGQLEGIHIDNITTISDDLQGVVTFVANKVHTDLSDSIQELTRINNITNAVSMSYESAEGLKQAADRYIILASGWNASSFIMKQEATRLLAEIMNVTVDMSIVVAGRGLTKSLGVLEKAEEYRNGITQQADEAAALVEFLETTRKLIGELADNITIIEGSLDSTDSDLSRITSLVNQTDTFEGGAEDIITQAENRLAMVASLMNRTSISLEQAKQAFVDAQVILDGSQQGSPGVPVSESLDQKGVNGWNEASDAVRNAVMDISLLQTTLLPLVENAESHVQNLELDTLSSKNILSNALAVSQAAYQAVQMYHKVVSVVEQAQQLATNASSVSQAMQDYLNTRDLTALELEASNLEAESLNLLFEVQTSLPNTPAMEVALQEANQTVQHAMELWESVDGSRQDLESAAEGLQNHVSESSINDVIMTGHQTANATIELSSLLLSNISQLNASLEASRSTVETLQETVSNGNVLLDGFSDRVTSLVASEEEISAKFETLYQLTNQTTQLRSKIAEKMTALRLKLAQAQNHLVNSKFPARFEGSSALTLRRESEAEQTLNDEVRLSFRTEQRDGLLFFTENREGKSFMSLEIVASRVVFRFRIADDVVRVQSPIDVCCGEWYSVLATRYANQGELTVTKISTGGSSTDFDRSLNIFLMYMPFQANTTLHIGGIPRNYQFDLALSRDFTGCISDVSFEEEEFDLWQPYSLEGSTSCCEAPQQVEPSVPPNTDGVSLDGFGYLQIPQADFDAYNDGSISVEFRTSVKEAVIFSVSRPDLISYIGIFLTNGRVVFEFNTAGNARYTIRSAERYNDADWHKVFVSYNSTNYRMELSYLNGTVQERFDRRTLYSLTFPNLRFSAKIFLGSADPVKQLATIRGPTDLSFAGCLRNLYLSNITSGAFSHVVVTEETAVTHSGVKFTGCLAEVTEGFGFSGDFAFAQLQISDQLQATRSLQFYFKTEEPHGVLAYSYDAQSFNKLFYVALYHGNIFVRYNVGKGLSEPLQTKGEKLNNGQWQLVTIQFTALSVSLKVNNQATIYSSRQLGTDGIQINGPPHSFLYLGGVPASIPELIGGQFPIRDSLSGDMRSFTINNVSPNLNDPEVVVRKKGLRLTDISPAVGELPPLPYPTDSSGHGTPPPQSCQPPVDVVPYPGVIRFGATGDQSYMGFSLQSAERNYFLSSFVIKVQFRAHSSDGILYYGANQANLPSQWFALLLRNGKLSFNMMTSSAFTTGLDISTKARYDTGQWFEVLVLRISDFIAILVDETDEYVKGQGATNVNSQINVQTHLFLGGVSQDIVNPYISSTLNGKHFDGCIRMLEVSGNYARDLVLPLSSPNVSKSTELCEQNSVELKTYFTGRGYLKLSDNITVSSGFQVKIDFSTTQQQALLFAVSQNENTFVALDLFDGGVRAIVDHNTGQPTVVRATSVQEFQLCDGNPHSVSFTLTDNYIEISVDGQTADRTTFQARQIVAFSGPLYLGGIPETGEVDLIAGINSASFRGCLIDVVVNEEIQDLEIFIERLGVQKGCPLAIP</sequence>
<dbReference type="SMART" id="SM00282">
    <property type="entry name" value="LamG"/>
    <property type="match status" value="5"/>
</dbReference>
<dbReference type="InterPro" id="IPR000034">
    <property type="entry name" value="Laminin_IV"/>
</dbReference>
<dbReference type="FunFam" id="2.10.25.10:FF:000069">
    <property type="entry name" value="Laminin subunit alpha 1"/>
    <property type="match status" value="1"/>
</dbReference>
<feature type="domain" description="Laminin EGF-like" evidence="14">
    <location>
        <begin position="1389"/>
        <end position="1439"/>
    </location>
</feature>
<dbReference type="EMBL" id="JAIZAY010000014">
    <property type="protein sequence ID" value="KAJ8029999.1"/>
    <property type="molecule type" value="Genomic_DNA"/>
</dbReference>
<evidence type="ECO:0000256" key="8">
    <source>
        <dbReference type="ARBA" id="ARBA00023180"/>
    </source>
</evidence>
<dbReference type="PANTHER" id="PTHR10574">
    <property type="entry name" value="NETRIN/LAMININ-RELATED"/>
    <property type="match status" value="1"/>
</dbReference>
<name>A0A9Q1H1F4_HOLLE</name>
<dbReference type="SMART" id="SM00180">
    <property type="entry name" value="EGF_Lam"/>
    <property type="match status" value="15"/>
</dbReference>
<dbReference type="FunFam" id="2.10.25.10:FF:000106">
    <property type="entry name" value="Heparan sulfate proteoglycan 2"/>
    <property type="match status" value="1"/>
</dbReference>
<gene>
    <name evidence="17" type="ORF">HOLleu_29562</name>
</gene>
<feature type="disulfide bond" evidence="10">
    <location>
        <begin position="883"/>
        <end position="900"/>
    </location>
</feature>
<dbReference type="SUPFAM" id="SSF57196">
    <property type="entry name" value="EGF/Laminin"/>
    <property type="match status" value="10"/>
</dbReference>
<evidence type="ECO:0000256" key="3">
    <source>
        <dbReference type="ARBA" id="ARBA00022530"/>
    </source>
</evidence>
<evidence type="ECO:0000313" key="17">
    <source>
        <dbReference type="EMBL" id="KAJ8029999.1"/>
    </source>
</evidence>
<dbReference type="SMART" id="SM00136">
    <property type="entry name" value="LamNT"/>
    <property type="match status" value="1"/>
</dbReference>
<evidence type="ECO:0000256" key="4">
    <source>
        <dbReference type="ARBA" id="ARBA00022729"/>
    </source>
</evidence>
<protein>
    <submittedName>
        <fullName evidence="17">Laminin-like protein epi-1</fullName>
    </submittedName>
</protein>
<dbReference type="Pfam" id="PF24973">
    <property type="entry name" value="EGF_LMN_ATRN"/>
    <property type="match status" value="2"/>
</dbReference>
<feature type="domain" description="Laminin IV type A" evidence="15">
    <location>
        <begin position="914"/>
        <end position="1106"/>
    </location>
</feature>
<dbReference type="InterPro" id="IPR002049">
    <property type="entry name" value="LE_dom"/>
</dbReference>
<dbReference type="Pfam" id="PF00052">
    <property type="entry name" value="Laminin_B"/>
    <property type="match status" value="1"/>
</dbReference>
<feature type="domain" description="Laminin EGF-like" evidence="14">
    <location>
        <begin position="833"/>
        <end position="880"/>
    </location>
</feature>
<dbReference type="InterPro" id="IPR050440">
    <property type="entry name" value="Laminin/Netrin_ECM"/>
</dbReference>
<proteinExistence type="predicted"/>
<feature type="disulfide bond" evidence="10">
    <location>
        <begin position="760"/>
        <end position="769"/>
    </location>
</feature>
<dbReference type="PROSITE" id="PS51115">
    <property type="entry name" value="LAMININ_IVA"/>
    <property type="match status" value="1"/>
</dbReference>
<keyword evidence="2" id="KW-0964">Secreted</keyword>
<evidence type="ECO:0000256" key="7">
    <source>
        <dbReference type="ARBA" id="ARBA00023157"/>
    </source>
</evidence>
<keyword evidence="8" id="KW-0325">Glycoprotein</keyword>
<feature type="domain" description="Laminin EGF-like" evidence="14">
    <location>
        <begin position="1246"/>
        <end position="1292"/>
    </location>
</feature>
<feature type="disulfide bond" evidence="10">
    <location>
        <begin position="833"/>
        <end position="845"/>
    </location>
</feature>
<feature type="disulfide bond" evidence="10">
    <location>
        <begin position="741"/>
        <end position="758"/>
    </location>
</feature>
<dbReference type="FunFam" id="2.10.25.10:FF:000074">
    <property type="entry name" value="Laminin subunit alpha"/>
    <property type="match status" value="2"/>
</dbReference>
<dbReference type="GO" id="GO:0009888">
    <property type="term" value="P:tissue development"/>
    <property type="evidence" value="ECO:0007669"/>
    <property type="project" value="TreeGrafter"/>
</dbReference>
<dbReference type="Gene3D" id="2.60.120.260">
    <property type="entry name" value="Galactose-binding domain-like"/>
    <property type="match status" value="1"/>
</dbReference>
<feature type="disulfide bond" evidence="10">
    <location>
        <begin position="1265"/>
        <end position="1274"/>
    </location>
</feature>
<accession>A0A9Q1H1F4</accession>
<dbReference type="InterPro" id="IPR013320">
    <property type="entry name" value="ConA-like_dom_sf"/>
</dbReference>
<comment type="subcellular location">
    <subcellularLocation>
        <location evidence="1">Secreted</location>
        <location evidence="1">Extracellular space</location>
        <location evidence="1">Extracellular matrix</location>
        <location evidence="1">Basement membrane</location>
    </subcellularLocation>
</comment>
<feature type="disulfide bond" evidence="10">
    <location>
        <begin position="739"/>
        <end position="751"/>
    </location>
</feature>
<evidence type="ECO:0000256" key="9">
    <source>
        <dbReference type="ARBA" id="ARBA00023292"/>
    </source>
</evidence>
<feature type="disulfide bond" evidence="10">
    <location>
        <begin position="1314"/>
        <end position="1323"/>
    </location>
</feature>
<comment type="caution">
    <text evidence="17">The sequence shown here is derived from an EMBL/GenBank/DDBJ whole genome shotgun (WGS) entry which is preliminary data.</text>
</comment>
<feature type="domain" description="Laminin G" evidence="13">
    <location>
        <begin position="2034"/>
        <end position="2214"/>
    </location>
</feature>
<dbReference type="InterPro" id="IPR056863">
    <property type="entry name" value="LMN_ATRN_NET-like_EGF"/>
</dbReference>
<keyword evidence="7 10" id="KW-1015">Disulfide bond</keyword>
<dbReference type="InterPro" id="IPR001791">
    <property type="entry name" value="Laminin_G"/>
</dbReference>
<feature type="disulfide bond" evidence="10">
    <location>
        <begin position="1342"/>
        <end position="1354"/>
    </location>
</feature>
<feature type="domain" description="Laminin EGF-like" evidence="14">
    <location>
        <begin position="881"/>
        <end position="931"/>
    </location>
</feature>
<keyword evidence="3" id="KW-0272">Extracellular matrix</keyword>
<dbReference type="Pfam" id="PF00053">
    <property type="entry name" value="EGF_laminin"/>
    <property type="match status" value="13"/>
</dbReference>
<feature type="disulfide bond" evidence="10">
    <location>
        <begin position="1413"/>
        <end position="1422"/>
    </location>
</feature>
<feature type="domain" description="Laminin EGF-like" evidence="14">
    <location>
        <begin position="377"/>
        <end position="445"/>
    </location>
</feature>
<feature type="domain" description="Laminin G" evidence="13">
    <location>
        <begin position="2422"/>
        <end position="2637"/>
    </location>
</feature>
<feature type="disulfide bond" evidence="10">
    <location>
        <begin position="416"/>
        <end position="425"/>
    </location>
</feature>
<feature type="disulfide bond" evidence="10">
    <location>
        <begin position="805"/>
        <end position="814"/>
    </location>
</feature>
<keyword evidence="9 10" id="KW-0424">Laminin EGF-like domain</keyword>
<reference evidence="17" key="1">
    <citation type="submission" date="2021-10" db="EMBL/GenBank/DDBJ databases">
        <title>Tropical sea cucumber genome reveals ecological adaptation and Cuvierian tubules defense mechanism.</title>
        <authorList>
            <person name="Chen T."/>
        </authorList>
    </citation>
    <scope>NUCLEOTIDE SEQUENCE</scope>
    <source>
        <strain evidence="17">Nanhai2018</strain>
        <tissue evidence="17">Muscle</tissue>
    </source>
</reference>
<dbReference type="GO" id="GO:0005604">
    <property type="term" value="C:basement membrane"/>
    <property type="evidence" value="ECO:0007669"/>
    <property type="project" value="UniProtKB-SubCell"/>
</dbReference>
<feature type="chain" id="PRO_5040241955" evidence="12">
    <location>
        <begin position="20"/>
        <end position="3026"/>
    </location>
</feature>
<dbReference type="PANTHER" id="PTHR10574:SF442">
    <property type="entry name" value="LAMININ-LIKE PROTEIN EPI-1"/>
    <property type="match status" value="1"/>
</dbReference>
<feature type="domain" description="Laminin EGF-like" evidence="14">
    <location>
        <begin position="1293"/>
        <end position="1341"/>
    </location>
</feature>
<dbReference type="SUPFAM" id="SSF49899">
    <property type="entry name" value="Concanavalin A-like lectins/glucanases"/>
    <property type="match status" value="5"/>
</dbReference>
<dbReference type="Gene3D" id="2.10.25.10">
    <property type="entry name" value="Laminin"/>
    <property type="match status" value="14"/>
</dbReference>
<evidence type="ECO:0000256" key="12">
    <source>
        <dbReference type="SAM" id="SignalP"/>
    </source>
</evidence>
<feature type="disulfide bond" evidence="10">
    <location>
        <begin position="902"/>
        <end position="911"/>
    </location>
</feature>
<evidence type="ECO:0000256" key="2">
    <source>
        <dbReference type="ARBA" id="ARBA00022525"/>
    </source>
</evidence>
<feature type="domain" description="Laminin EGF-like" evidence="14">
    <location>
        <begin position="787"/>
        <end position="832"/>
    </location>
</feature>
<keyword evidence="4 12" id="KW-0732">Signal</keyword>
<feature type="domain" description="Laminin EGF-like" evidence="14">
    <location>
        <begin position="446"/>
        <end position="498"/>
    </location>
</feature>
<feature type="domain" description="Laminin N-terminal" evidence="16">
    <location>
        <begin position="15"/>
        <end position="246"/>
    </location>
</feature>
<feature type="disulfide bond" evidence="10">
    <location>
        <begin position="1295"/>
        <end position="1312"/>
    </location>
</feature>
<dbReference type="Proteomes" id="UP001152320">
    <property type="component" value="Chromosome 14"/>
</dbReference>
<dbReference type="CDD" id="cd00055">
    <property type="entry name" value="EGF_Lam"/>
    <property type="match status" value="14"/>
</dbReference>
<organism evidence="17 18">
    <name type="scientific">Holothuria leucospilota</name>
    <name type="common">Black long sea cucumber</name>
    <name type="synonym">Mertensiothuria leucospilota</name>
    <dbReference type="NCBI Taxonomy" id="206669"/>
    <lineage>
        <taxon>Eukaryota</taxon>
        <taxon>Metazoa</taxon>
        <taxon>Echinodermata</taxon>
        <taxon>Eleutherozoa</taxon>
        <taxon>Echinozoa</taxon>
        <taxon>Holothuroidea</taxon>
        <taxon>Aspidochirotacea</taxon>
        <taxon>Aspidochirotida</taxon>
        <taxon>Holothuriidae</taxon>
        <taxon>Holothuria</taxon>
    </lineage>
</organism>
<feature type="signal peptide" evidence="12">
    <location>
        <begin position="1"/>
        <end position="19"/>
    </location>
</feature>
<feature type="disulfide bond" evidence="10">
    <location>
        <begin position="1362"/>
        <end position="1371"/>
    </location>
</feature>
<evidence type="ECO:0000259" key="14">
    <source>
        <dbReference type="PROSITE" id="PS50027"/>
    </source>
</evidence>
<dbReference type="GO" id="GO:0009887">
    <property type="term" value="P:animal organ morphogenesis"/>
    <property type="evidence" value="ECO:0007669"/>
    <property type="project" value="TreeGrafter"/>
</dbReference>
<dbReference type="Gene3D" id="2.60.120.200">
    <property type="match status" value="5"/>
</dbReference>
<evidence type="ECO:0000256" key="11">
    <source>
        <dbReference type="SAM" id="MobiDB-lite"/>
    </source>
</evidence>
<dbReference type="OrthoDB" id="5985440at2759"/>
<evidence type="ECO:0000256" key="1">
    <source>
        <dbReference type="ARBA" id="ARBA00004302"/>
    </source>
</evidence>
<feature type="disulfide bond" evidence="10">
    <location>
        <begin position="854"/>
        <end position="863"/>
    </location>
</feature>
<evidence type="ECO:0000256" key="5">
    <source>
        <dbReference type="ARBA" id="ARBA00022737"/>
    </source>
</evidence>
<dbReference type="PROSITE" id="PS01248">
    <property type="entry name" value="EGF_LAM_1"/>
    <property type="match status" value="6"/>
</dbReference>
<evidence type="ECO:0000256" key="10">
    <source>
        <dbReference type="PROSITE-ProRule" id="PRU00460"/>
    </source>
</evidence>
<evidence type="ECO:0000259" key="16">
    <source>
        <dbReference type="PROSITE" id="PS51117"/>
    </source>
</evidence>
<dbReference type="PROSITE" id="PS50025">
    <property type="entry name" value="LAM_G_DOMAIN"/>
    <property type="match status" value="5"/>
</dbReference>
<feature type="domain" description="Laminin G" evidence="13">
    <location>
        <begin position="2228"/>
        <end position="2419"/>
    </location>
</feature>
<evidence type="ECO:0000313" key="18">
    <source>
        <dbReference type="Proteomes" id="UP001152320"/>
    </source>
</evidence>
<feature type="domain" description="Laminin EGF-like" evidence="14">
    <location>
        <begin position="1342"/>
        <end position="1388"/>
    </location>
</feature>
<keyword evidence="18" id="KW-1185">Reference proteome</keyword>
<feature type="domain" description="Laminin EGF-like" evidence="14">
    <location>
        <begin position="739"/>
        <end position="786"/>
    </location>
</feature>
<feature type="disulfide bond" evidence="10">
    <location>
        <begin position="469"/>
        <end position="478"/>
    </location>
</feature>
<comment type="caution">
    <text evidence="10">Lacks conserved residue(s) required for the propagation of feature annotation.</text>
</comment>
<dbReference type="PROSITE" id="PS50027">
    <property type="entry name" value="EGF_LAM_2"/>
    <property type="match status" value="11"/>
</dbReference>
<keyword evidence="6" id="KW-0084">Basement membrane</keyword>